<evidence type="ECO:0000256" key="6">
    <source>
        <dbReference type="SAM" id="Phobius"/>
    </source>
</evidence>
<gene>
    <name evidence="8" type="ORF">BJ122_1372</name>
</gene>
<comment type="caution">
    <text evidence="8">The sequence shown here is derived from an EMBL/GenBank/DDBJ whole genome shotgun (WGS) entry which is preliminary data.</text>
</comment>
<dbReference type="EMBL" id="QJTI01000037">
    <property type="protein sequence ID" value="PYE99102.1"/>
    <property type="molecule type" value="Genomic_DNA"/>
</dbReference>
<dbReference type="GO" id="GO:0000271">
    <property type="term" value="P:polysaccharide biosynthetic process"/>
    <property type="evidence" value="ECO:0007669"/>
    <property type="project" value="InterPro"/>
</dbReference>
<feature type="transmembrane region" description="Helical" evidence="6">
    <location>
        <begin position="21"/>
        <end position="43"/>
    </location>
</feature>
<evidence type="ECO:0000256" key="4">
    <source>
        <dbReference type="ARBA" id="ARBA00022989"/>
    </source>
</evidence>
<dbReference type="AlphaFoldDB" id="A0A318TAR8"/>
<evidence type="ECO:0000256" key="2">
    <source>
        <dbReference type="ARBA" id="ARBA00009399"/>
    </source>
</evidence>
<evidence type="ECO:0000256" key="3">
    <source>
        <dbReference type="ARBA" id="ARBA00022692"/>
    </source>
</evidence>
<dbReference type="Proteomes" id="UP000248148">
    <property type="component" value="Unassembled WGS sequence"/>
</dbReference>
<evidence type="ECO:0000256" key="5">
    <source>
        <dbReference type="ARBA" id="ARBA00023136"/>
    </source>
</evidence>
<comment type="similarity">
    <text evidence="2">Belongs to the GtrA family.</text>
</comment>
<accession>A0A318TAR8</accession>
<evidence type="ECO:0000259" key="7">
    <source>
        <dbReference type="Pfam" id="PF04138"/>
    </source>
</evidence>
<keyword evidence="5 6" id="KW-0472">Membrane</keyword>
<name>A0A318TAR8_9BRAD</name>
<dbReference type="InterPro" id="IPR007267">
    <property type="entry name" value="GtrA_DPMS_TM"/>
</dbReference>
<evidence type="ECO:0000256" key="1">
    <source>
        <dbReference type="ARBA" id="ARBA00004141"/>
    </source>
</evidence>
<keyword evidence="3 6" id="KW-0812">Transmembrane</keyword>
<evidence type="ECO:0000313" key="9">
    <source>
        <dbReference type="Proteomes" id="UP000248148"/>
    </source>
</evidence>
<dbReference type="InterPro" id="IPR051401">
    <property type="entry name" value="GtrA_CellWall_Glycosyl"/>
</dbReference>
<dbReference type="PANTHER" id="PTHR38459:SF1">
    <property type="entry name" value="PROPHAGE BACTOPRENOL-LINKED GLUCOSE TRANSLOCASE HOMOLOG"/>
    <property type="match status" value="1"/>
</dbReference>
<dbReference type="PANTHER" id="PTHR38459">
    <property type="entry name" value="PROPHAGE BACTOPRENOL-LINKED GLUCOSE TRANSLOCASE HOMOLOG"/>
    <property type="match status" value="1"/>
</dbReference>
<dbReference type="Pfam" id="PF04138">
    <property type="entry name" value="GtrA_DPMS_TM"/>
    <property type="match status" value="1"/>
</dbReference>
<reference evidence="8 9" key="1">
    <citation type="submission" date="2018-06" db="EMBL/GenBank/DDBJ databases">
        <title>Genomic Encyclopedia of Archaeal and Bacterial Type Strains, Phase II (KMG-II): from individual species to whole genera.</title>
        <authorList>
            <person name="Goeker M."/>
        </authorList>
    </citation>
    <scope>NUCLEOTIDE SEQUENCE [LARGE SCALE GENOMIC DNA]</scope>
    <source>
        <strain evidence="8 9">JCM 11668</strain>
    </source>
</reference>
<feature type="domain" description="GtrA/DPMS transmembrane" evidence="7">
    <location>
        <begin position="24"/>
        <end position="138"/>
    </location>
</feature>
<keyword evidence="9" id="KW-1185">Reference proteome</keyword>
<feature type="transmembrane region" description="Helical" evidence="6">
    <location>
        <begin position="87"/>
        <end position="113"/>
    </location>
</feature>
<dbReference type="GO" id="GO:0005886">
    <property type="term" value="C:plasma membrane"/>
    <property type="evidence" value="ECO:0007669"/>
    <property type="project" value="TreeGrafter"/>
</dbReference>
<proteinExistence type="inferred from homology"/>
<feature type="transmembrane region" description="Helical" evidence="6">
    <location>
        <begin position="55"/>
        <end position="75"/>
    </location>
</feature>
<dbReference type="OrthoDB" id="8264912at2"/>
<organism evidence="8 9">
    <name type="scientific">Rhodopseudomonas faecalis</name>
    <dbReference type="NCBI Taxonomy" id="99655"/>
    <lineage>
        <taxon>Bacteria</taxon>
        <taxon>Pseudomonadati</taxon>
        <taxon>Pseudomonadota</taxon>
        <taxon>Alphaproteobacteria</taxon>
        <taxon>Hyphomicrobiales</taxon>
        <taxon>Nitrobacteraceae</taxon>
        <taxon>Rhodopseudomonas</taxon>
    </lineage>
</organism>
<feature type="transmembrane region" description="Helical" evidence="6">
    <location>
        <begin position="119"/>
        <end position="138"/>
    </location>
</feature>
<evidence type="ECO:0000313" key="8">
    <source>
        <dbReference type="EMBL" id="PYE99102.1"/>
    </source>
</evidence>
<dbReference type="RefSeq" id="WP_110782704.1">
    <property type="nucleotide sequence ID" value="NZ_QJTI01000037.1"/>
</dbReference>
<keyword evidence="4 6" id="KW-1133">Transmembrane helix</keyword>
<comment type="subcellular location">
    <subcellularLocation>
        <location evidence="1">Membrane</location>
        <topology evidence="1">Multi-pass membrane protein</topology>
    </subcellularLocation>
</comment>
<protein>
    <submittedName>
        <fullName evidence="8">Putative flippase GtrA</fullName>
    </submittedName>
</protein>
<sequence>MKHLLDRLVAAWHRRELALKAISFALVGVINTLIDLGVFLLAYNWIGLPLVVSNVFAWAVAVSCSYTMNTFTTFGPESGRKLRLRDYLTFVASGIAGVIAATTTLAVLSLYLPVLTAKLISILVSFVVNFSMSHFVVFRHGRDNGAAR</sequence>